<dbReference type="RefSeq" id="WP_275595792.1">
    <property type="nucleotide sequence ID" value="NZ_CP102381.1"/>
</dbReference>
<dbReference type="InterPro" id="IPR003779">
    <property type="entry name" value="CMD-like"/>
</dbReference>
<dbReference type="InterPro" id="IPR029032">
    <property type="entry name" value="AhpD-like"/>
</dbReference>
<dbReference type="PANTHER" id="PTHR33930:SF2">
    <property type="entry name" value="BLR3452 PROTEIN"/>
    <property type="match status" value="1"/>
</dbReference>
<keyword evidence="3" id="KW-1185">Reference proteome</keyword>
<reference evidence="2 3" key="1">
    <citation type="submission" date="2022-06" db="EMBL/GenBank/DDBJ databases">
        <title>Thiomicrohabdus sp. nov, an obligately chemolithoautotrophic, sulfur-oxidizing bacterium isolated from beach of Guanyin Mountain. Amoy.</title>
        <authorList>
            <person name="Zhu H."/>
        </authorList>
    </citation>
    <scope>NUCLEOTIDE SEQUENCE [LARGE SCALE GENOMIC DNA]</scope>
    <source>
        <strain evidence="2 3">XGS-01</strain>
    </source>
</reference>
<dbReference type="EMBL" id="CP102381">
    <property type="protein sequence ID" value="WEJ63535.1"/>
    <property type="molecule type" value="Genomic_DNA"/>
</dbReference>
<gene>
    <name evidence="2" type="ORF">NR989_04590</name>
</gene>
<dbReference type="SUPFAM" id="SSF69118">
    <property type="entry name" value="AhpD-like"/>
    <property type="match status" value="1"/>
</dbReference>
<protein>
    <submittedName>
        <fullName evidence="2">Carboxymuconolactone decarboxylase family protein</fullName>
    </submittedName>
</protein>
<organism evidence="2 3">
    <name type="scientific">Thiomicrorhabdus lithotrophica</name>
    <dbReference type="NCBI Taxonomy" id="2949997"/>
    <lineage>
        <taxon>Bacteria</taxon>
        <taxon>Pseudomonadati</taxon>
        <taxon>Pseudomonadota</taxon>
        <taxon>Gammaproteobacteria</taxon>
        <taxon>Thiotrichales</taxon>
        <taxon>Piscirickettsiaceae</taxon>
        <taxon>Thiomicrorhabdus</taxon>
    </lineage>
</organism>
<name>A0ABY8CC12_9GAMM</name>
<evidence type="ECO:0000259" key="1">
    <source>
        <dbReference type="Pfam" id="PF02627"/>
    </source>
</evidence>
<dbReference type="Pfam" id="PF02627">
    <property type="entry name" value="CMD"/>
    <property type="match status" value="1"/>
</dbReference>
<dbReference type="Gene3D" id="1.20.1290.10">
    <property type="entry name" value="AhpD-like"/>
    <property type="match status" value="1"/>
</dbReference>
<evidence type="ECO:0000313" key="2">
    <source>
        <dbReference type="EMBL" id="WEJ63535.1"/>
    </source>
</evidence>
<accession>A0ABY8CC12</accession>
<feature type="domain" description="Carboxymuconolactone decarboxylase-like" evidence="1">
    <location>
        <begin position="23"/>
        <end position="95"/>
    </location>
</feature>
<proteinExistence type="predicted"/>
<dbReference type="Proteomes" id="UP001222275">
    <property type="component" value="Chromosome"/>
</dbReference>
<evidence type="ECO:0000313" key="3">
    <source>
        <dbReference type="Proteomes" id="UP001222275"/>
    </source>
</evidence>
<sequence length="108" mass="11904">MERLQETGAMMERLMEDMPKQLQSFGAFVKGAEANGALDEKTKHLMLLSLGVAFQCSWCIAVHVKGCVDSGSTKEEILEAAMMAVVMGGGPKLMYIEVVYEELDKHFS</sequence>
<dbReference type="PANTHER" id="PTHR33930">
    <property type="entry name" value="ALKYL HYDROPEROXIDE REDUCTASE AHPD"/>
    <property type="match status" value="1"/>
</dbReference>